<dbReference type="AlphaFoldDB" id="A0A6J4JNY5"/>
<sequence length="47" mass="5281">MVNRLTFGWPPFPTLGYSGGAGQQGRVRLIFSKFFAEDGKIHKFAHL</sequence>
<reference evidence="1" key="1">
    <citation type="submission" date="2020-02" db="EMBL/GenBank/DDBJ databases">
        <authorList>
            <person name="Meier V. D."/>
        </authorList>
    </citation>
    <scope>NUCLEOTIDE SEQUENCE</scope>
    <source>
        <strain evidence="1">AVDCRST_MAG56</strain>
    </source>
</reference>
<gene>
    <name evidence="1" type="ORF">AVDCRST_MAG56-3936</name>
</gene>
<organism evidence="1">
    <name type="scientific">uncultured Cytophagales bacterium</name>
    <dbReference type="NCBI Taxonomy" id="158755"/>
    <lineage>
        <taxon>Bacteria</taxon>
        <taxon>Pseudomonadati</taxon>
        <taxon>Bacteroidota</taxon>
        <taxon>Sphingobacteriia</taxon>
        <taxon>Sphingobacteriales</taxon>
        <taxon>environmental samples</taxon>
    </lineage>
</organism>
<dbReference type="EMBL" id="CADCTQ010000329">
    <property type="protein sequence ID" value="CAA9283674.1"/>
    <property type="molecule type" value="Genomic_DNA"/>
</dbReference>
<name>A0A6J4JNY5_9SPHI</name>
<protein>
    <submittedName>
        <fullName evidence="1">Uncharacterized protein</fullName>
    </submittedName>
</protein>
<accession>A0A6J4JNY5</accession>
<proteinExistence type="predicted"/>
<evidence type="ECO:0000313" key="1">
    <source>
        <dbReference type="EMBL" id="CAA9283674.1"/>
    </source>
</evidence>